<dbReference type="Pfam" id="PF07793">
    <property type="entry name" value="DUF1631"/>
    <property type="match status" value="1"/>
</dbReference>
<dbReference type="AlphaFoldDB" id="A0A5R9PJ85"/>
<protein>
    <submittedName>
        <fullName evidence="3">DUF1631 family protein</fullName>
    </submittedName>
</protein>
<dbReference type="EMBL" id="SROY01000001">
    <property type="protein sequence ID" value="TLX23043.1"/>
    <property type="molecule type" value="Genomic_DNA"/>
</dbReference>
<evidence type="ECO:0000313" key="3">
    <source>
        <dbReference type="EMBL" id="TLX23043.1"/>
    </source>
</evidence>
<dbReference type="Proteomes" id="UP000308508">
    <property type="component" value="Unassembled WGS sequence"/>
</dbReference>
<dbReference type="InterPro" id="IPR012434">
    <property type="entry name" value="DUF1631"/>
</dbReference>
<evidence type="ECO:0000256" key="2">
    <source>
        <dbReference type="SAM" id="MobiDB-lite"/>
    </source>
</evidence>
<feature type="region of interest" description="Disordered" evidence="2">
    <location>
        <begin position="265"/>
        <end position="284"/>
    </location>
</feature>
<accession>A0A5R9PJ85</accession>
<reference evidence="3 4" key="1">
    <citation type="submission" date="2019-04" db="EMBL/GenBank/DDBJ databases">
        <authorList>
            <person name="Grouzdev D.S."/>
            <person name="Nazina T.N."/>
        </authorList>
    </citation>
    <scope>NUCLEOTIDE SEQUENCE [LARGE SCALE GENOMIC DNA]</scope>
    <source>
        <strain evidence="3 4">SHC 3-19</strain>
    </source>
</reference>
<evidence type="ECO:0000256" key="1">
    <source>
        <dbReference type="SAM" id="Coils"/>
    </source>
</evidence>
<proteinExistence type="predicted"/>
<name>A0A5R9PJ85_9GAMM</name>
<feature type="compositionally biased region" description="Low complexity" evidence="2">
    <location>
        <begin position="15"/>
        <end position="31"/>
    </location>
</feature>
<evidence type="ECO:0000313" key="4">
    <source>
        <dbReference type="Proteomes" id="UP000308508"/>
    </source>
</evidence>
<feature type="region of interest" description="Disordered" evidence="2">
    <location>
        <begin position="1"/>
        <end position="34"/>
    </location>
</feature>
<feature type="compositionally biased region" description="Basic residues" evidence="2">
    <location>
        <begin position="1"/>
        <end position="14"/>
    </location>
</feature>
<sequence length="761" mass="82124">MARLPKRQGGRRRAVSSTAPTSNAPPSLASARLPRRTRQALEHLLAELRPVFAQLLPRVLHETELALARTTAGSDPALEQAKLASMRSLGGGAAFLVRGFLASVEASLASLQDVRRDYGDDSHDAGAPPILTLSLLEEDGISDEFVLDTMASRIEARNSLGLQLLGQRFGVLAAAPAFDGETLPLAPRALCAALAQSADQLKLSRYARMQLFQQFEKALMDAYPDLLDGFNQRLVDDGILPFLSFVPMRVRAGSTSAAYDAASAEAGHAAPGGPQPGGWSTPEDAAPTTFAAGFAALQSLLQQRRGLLSKLRPGKRDERTLDALPNDELLATLQRMRASTEKADTLADYRRILLAQARQAHGHGVALSDVDNDAFDLLGLFMGQLQRELRKTSPGEAMLNRLRLPLTQLALRDQGFFTDAAHPARQLVDAISLAGAQWLADDDLDAQWLGLLQRAASHVQQDAGGTSEAFAEANRTLQSGLQALDRKAEMAERRQVEAARGREKLEVARQRANQEITRLLDGRSLPRFHATLLEKTWTDVLSLTHLRSGEQSDAWRQLLDITARIVDAGAGAGAAAPPGDTTFVEQIRAALEQVGYHPDDATTIATQLANGQGSDNDQASRTELLVQLRARGRLGEDSAGADTIAPSTPRTPEEQAAYARLRSLSLPVWVEIDDEGQDGPQRRRLAWISEHTDQALLVNRRGLRAGNDNLDSLARKLAAGRLRLLERHAAPATAAWDATLSTLQRIAPGADALSKGAGHEP</sequence>
<comment type="caution">
    <text evidence="3">The sequence shown here is derived from an EMBL/GenBank/DDBJ whole genome shotgun (WGS) entry which is preliminary data.</text>
</comment>
<organism evidence="3 4">
    <name type="scientific">Thermomonas fusca</name>
    <dbReference type="NCBI Taxonomy" id="215690"/>
    <lineage>
        <taxon>Bacteria</taxon>
        <taxon>Pseudomonadati</taxon>
        <taxon>Pseudomonadota</taxon>
        <taxon>Gammaproteobacteria</taxon>
        <taxon>Lysobacterales</taxon>
        <taxon>Lysobacteraceae</taxon>
        <taxon>Thermomonas</taxon>
    </lineage>
</organism>
<keyword evidence="1" id="KW-0175">Coiled coil</keyword>
<gene>
    <name evidence="3" type="ORF">E5S66_03200</name>
</gene>
<dbReference type="STRING" id="1123377.GCA_000423885_02334"/>
<keyword evidence="4" id="KW-1185">Reference proteome</keyword>
<feature type="coiled-coil region" evidence="1">
    <location>
        <begin position="474"/>
        <end position="522"/>
    </location>
</feature>